<name>A0A6M8HWS4_9PROT</name>
<keyword evidence="3" id="KW-1185">Reference proteome</keyword>
<gene>
    <name evidence="2" type="ORF">HN018_15170</name>
</gene>
<dbReference type="PANTHER" id="PTHR36933">
    <property type="entry name" value="SLL0788 PROTEIN"/>
    <property type="match status" value="1"/>
</dbReference>
<dbReference type="InterPro" id="IPR012347">
    <property type="entry name" value="Ferritin-like"/>
</dbReference>
<dbReference type="InterPro" id="IPR005183">
    <property type="entry name" value="DUF305_CopM-like"/>
</dbReference>
<dbReference type="PANTHER" id="PTHR36933:SF1">
    <property type="entry name" value="SLL0788 PROTEIN"/>
    <property type="match status" value="1"/>
</dbReference>
<dbReference type="Pfam" id="PF03713">
    <property type="entry name" value="DUF305"/>
    <property type="match status" value="1"/>
</dbReference>
<evidence type="ECO:0000313" key="2">
    <source>
        <dbReference type="EMBL" id="QKE92686.1"/>
    </source>
</evidence>
<reference evidence="2 3" key="1">
    <citation type="journal article" date="2014" name="World J. Microbiol. Biotechnol.">
        <title>Biodiversity and physiological characteristics of Antarctic and Arctic lichens-associated bacteria.</title>
        <authorList>
            <person name="Lee Y.M."/>
            <person name="Kim E.H."/>
            <person name="Lee H.K."/>
            <person name="Hong S.G."/>
        </authorList>
    </citation>
    <scope>NUCLEOTIDE SEQUENCE [LARGE SCALE GENOMIC DNA]</scope>
    <source>
        <strain evidence="2 3">PAMC 26569</strain>
    </source>
</reference>
<proteinExistence type="predicted"/>
<organism evidence="2 3">
    <name type="scientific">Lichenicola cladoniae</name>
    <dbReference type="NCBI Taxonomy" id="1484109"/>
    <lineage>
        <taxon>Bacteria</taxon>
        <taxon>Pseudomonadati</taxon>
        <taxon>Pseudomonadota</taxon>
        <taxon>Alphaproteobacteria</taxon>
        <taxon>Acetobacterales</taxon>
        <taxon>Acetobacteraceae</taxon>
        <taxon>Lichenicola</taxon>
    </lineage>
</organism>
<dbReference type="AlphaFoldDB" id="A0A6M8HWS4"/>
<dbReference type="Gene3D" id="1.20.1260.10">
    <property type="match status" value="1"/>
</dbReference>
<protein>
    <submittedName>
        <fullName evidence="2">DUF305 domain-containing protein</fullName>
    </submittedName>
</protein>
<dbReference type="KEGG" id="lck:HN018_15170"/>
<accession>A0A6M8HWS4</accession>
<evidence type="ECO:0000313" key="3">
    <source>
        <dbReference type="Proteomes" id="UP000500767"/>
    </source>
</evidence>
<dbReference type="EMBL" id="CP053708">
    <property type="protein sequence ID" value="QKE92686.1"/>
    <property type="molecule type" value="Genomic_DNA"/>
</dbReference>
<sequence>MCGMMVPATFAADLPAPGGMAMTAPHPDSAADHAMEAGMARMQHDMQTAPTTGNADHDFVAMMTPHHSGAIDMAKVELRYGKDPELRRLAHEIIGAQEREIAQMNAWAAAHPGPVRATK</sequence>
<evidence type="ECO:0000259" key="1">
    <source>
        <dbReference type="Pfam" id="PF03713"/>
    </source>
</evidence>
<feature type="domain" description="DUF305" evidence="1">
    <location>
        <begin position="24"/>
        <end position="107"/>
    </location>
</feature>
<dbReference type="Proteomes" id="UP000500767">
    <property type="component" value="Chromosome"/>
</dbReference>